<dbReference type="RefSeq" id="WP_204009457.1">
    <property type="nucleotide sequence ID" value="NZ_BOOZ01000024.1"/>
</dbReference>
<protein>
    <recommendedName>
        <fullName evidence="4">Helix-turn-helix domain-containing protein</fullName>
    </recommendedName>
</protein>
<evidence type="ECO:0000256" key="1">
    <source>
        <dbReference type="SAM" id="MobiDB-lite"/>
    </source>
</evidence>
<feature type="compositionally biased region" description="Polar residues" evidence="1">
    <location>
        <begin position="204"/>
        <end position="223"/>
    </location>
</feature>
<feature type="region of interest" description="Disordered" evidence="1">
    <location>
        <begin position="110"/>
        <end position="246"/>
    </location>
</feature>
<name>A0ABQ4HYN5_9ACTN</name>
<evidence type="ECO:0000313" key="3">
    <source>
        <dbReference type="Proteomes" id="UP000647017"/>
    </source>
</evidence>
<reference evidence="2 3" key="1">
    <citation type="submission" date="2021-01" db="EMBL/GenBank/DDBJ databases">
        <title>Whole genome shotgun sequence of Verrucosispora andamanensis NBRC 109075.</title>
        <authorList>
            <person name="Komaki H."/>
            <person name="Tamura T."/>
        </authorList>
    </citation>
    <scope>NUCLEOTIDE SEQUENCE [LARGE SCALE GENOMIC DNA]</scope>
    <source>
        <strain evidence="2 3">NBRC 109075</strain>
    </source>
</reference>
<proteinExistence type="predicted"/>
<dbReference type="Proteomes" id="UP000647017">
    <property type="component" value="Unassembled WGS sequence"/>
</dbReference>
<keyword evidence="3" id="KW-1185">Reference proteome</keyword>
<evidence type="ECO:0008006" key="4">
    <source>
        <dbReference type="Google" id="ProtNLM"/>
    </source>
</evidence>
<feature type="compositionally biased region" description="Basic and acidic residues" evidence="1">
    <location>
        <begin position="230"/>
        <end position="239"/>
    </location>
</feature>
<feature type="compositionally biased region" description="Polar residues" evidence="1">
    <location>
        <begin position="142"/>
        <end position="159"/>
    </location>
</feature>
<evidence type="ECO:0000313" key="2">
    <source>
        <dbReference type="EMBL" id="GIJ10754.1"/>
    </source>
</evidence>
<gene>
    <name evidence="2" type="ORF">Van01_39680</name>
</gene>
<sequence length="291" mass="31553">MSYQAVQWALDRAPMLRTDKGKPDATARAVLVARAERADEHGRDSHAAIADVIWRTGYDERTVQRAEERLEAAGLLVRDGVTRFGTIRWNLDMTKVRDESERAEIEAAIAKRKADNAARERARRERQRAARTAADDNHRVDSPSTRVHGNSTRVDSPSTRVDFDSTRVDGTPPEPPTNRPGTTRETTQEPSSGGTLPPDPLRPQSPTAPGNGIESSLSDDGQQPPQPETATHDRARETEPAGPPNLRLVVDNAAPGKGFGFCLACHAEGHTTLAVDPVSGDACLSHIRSAG</sequence>
<organism evidence="2 3">
    <name type="scientific">Micromonospora andamanensis</name>
    <dbReference type="NCBI Taxonomy" id="1287068"/>
    <lineage>
        <taxon>Bacteria</taxon>
        <taxon>Bacillati</taxon>
        <taxon>Actinomycetota</taxon>
        <taxon>Actinomycetes</taxon>
        <taxon>Micromonosporales</taxon>
        <taxon>Micromonosporaceae</taxon>
        <taxon>Micromonospora</taxon>
    </lineage>
</organism>
<accession>A0ABQ4HYN5</accession>
<feature type="compositionally biased region" description="Polar residues" evidence="1">
    <location>
        <begin position="179"/>
        <end position="194"/>
    </location>
</feature>
<dbReference type="EMBL" id="BOOZ01000024">
    <property type="protein sequence ID" value="GIJ10754.1"/>
    <property type="molecule type" value="Genomic_DNA"/>
</dbReference>
<comment type="caution">
    <text evidence="2">The sequence shown here is derived from an EMBL/GenBank/DDBJ whole genome shotgun (WGS) entry which is preliminary data.</text>
</comment>
<feature type="compositionally biased region" description="Basic and acidic residues" evidence="1">
    <location>
        <begin position="112"/>
        <end position="123"/>
    </location>
</feature>